<evidence type="ECO:0000313" key="2">
    <source>
        <dbReference type="Proteomes" id="UP000254920"/>
    </source>
</evidence>
<keyword evidence="2" id="KW-1185">Reference proteome</keyword>
<sequence>MNSFYDAKSEFEIRFYYVFFMKNFLNLNSLNEIFTKITQEKSDFYYVKMAISWLLCESYIIDKIKTEDFIHNKLEDKFIKSKAISKIKDSLRTR</sequence>
<dbReference type="STRING" id="32024.GCA_000788295_01645"/>
<reference evidence="1 2" key="1">
    <citation type="submission" date="2018-06" db="EMBL/GenBank/DDBJ databases">
        <authorList>
            <consortium name="Pathogen Informatics"/>
            <person name="Doyle S."/>
        </authorList>
    </citation>
    <scope>NUCLEOTIDE SEQUENCE [LARGE SCALE GENOMIC DNA]</scope>
    <source>
        <strain evidence="1 2">NCTC12475</strain>
    </source>
</reference>
<dbReference type="AlphaFoldDB" id="A0A381DKV4"/>
<accession>A0A381DKV4</accession>
<proteinExistence type="predicted"/>
<dbReference type="Proteomes" id="UP000254920">
    <property type="component" value="Unassembled WGS sequence"/>
</dbReference>
<name>A0A381DKV4_9BACT</name>
<dbReference type="EMBL" id="UFVD01000001">
    <property type="protein sequence ID" value="SUX11111.1"/>
    <property type="molecule type" value="Genomic_DNA"/>
</dbReference>
<evidence type="ECO:0008006" key="3">
    <source>
        <dbReference type="Google" id="ProtNLM"/>
    </source>
</evidence>
<protein>
    <recommendedName>
        <fullName evidence="3">DNA alkylation repair enzyme</fullName>
    </recommendedName>
</protein>
<evidence type="ECO:0000313" key="1">
    <source>
        <dbReference type="EMBL" id="SUX11111.1"/>
    </source>
</evidence>
<gene>
    <name evidence="1" type="ORF">NCTC12475_01326</name>
</gene>
<dbReference type="Gene3D" id="1.25.10.90">
    <property type="match status" value="1"/>
</dbReference>
<organism evidence="1 2">
    <name type="scientific">Campylobacter sputorum subsp. sputorum</name>
    <dbReference type="NCBI Taxonomy" id="32024"/>
    <lineage>
        <taxon>Bacteria</taxon>
        <taxon>Pseudomonadati</taxon>
        <taxon>Campylobacterota</taxon>
        <taxon>Epsilonproteobacteria</taxon>
        <taxon>Campylobacterales</taxon>
        <taxon>Campylobacteraceae</taxon>
        <taxon>Campylobacter</taxon>
    </lineage>
</organism>